<keyword evidence="3" id="KW-1185">Reference proteome</keyword>
<feature type="region of interest" description="Disordered" evidence="1">
    <location>
        <begin position="18"/>
        <end position="44"/>
    </location>
</feature>
<dbReference type="RefSeq" id="XP_017697206.2">
    <property type="nucleotide sequence ID" value="XM_017841717.3"/>
</dbReference>
<evidence type="ECO:0000256" key="1">
    <source>
        <dbReference type="SAM" id="MobiDB-lite"/>
    </source>
</evidence>
<dbReference type="InterPro" id="IPR056592">
    <property type="entry name" value="Beta-prop_At3g26010-like"/>
</dbReference>
<feature type="compositionally biased region" description="Basic and acidic residues" evidence="1">
    <location>
        <begin position="22"/>
        <end position="34"/>
    </location>
</feature>
<reference evidence="3" key="1">
    <citation type="journal article" date="2019" name="Nat. Commun.">
        <title>Genome-wide association mapping of date palm fruit traits.</title>
        <authorList>
            <person name="Hazzouri K.M."/>
            <person name="Gros-Balthazard M."/>
            <person name="Flowers J.M."/>
            <person name="Copetti D."/>
            <person name="Lemansour A."/>
            <person name="Lebrun M."/>
            <person name="Masmoudi K."/>
            <person name="Ferrand S."/>
            <person name="Dhar M.I."/>
            <person name="Fresquez Z.A."/>
            <person name="Rosas U."/>
            <person name="Zhang J."/>
            <person name="Talag J."/>
            <person name="Lee S."/>
            <person name="Kudrna D."/>
            <person name="Powell R.F."/>
            <person name="Leitch I.J."/>
            <person name="Krueger R.R."/>
            <person name="Wing R.A."/>
            <person name="Amiri K.M.A."/>
            <person name="Purugganan M.D."/>
        </authorList>
    </citation>
    <scope>NUCLEOTIDE SEQUENCE [LARGE SCALE GENOMIC DNA]</scope>
    <source>
        <strain evidence="3">cv. Khalas</strain>
    </source>
</reference>
<evidence type="ECO:0000313" key="7">
    <source>
        <dbReference type="RefSeq" id="XP_038970427.1"/>
    </source>
</evidence>
<evidence type="ECO:0000313" key="4">
    <source>
        <dbReference type="RefSeq" id="XP_017697206.2"/>
    </source>
</evidence>
<dbReference type="InterPro" id="IPR055290">
    <property type="entry name" value="At3g26010-like"/>
</dbReference>
<reference evidence="4 5" key="2">
    <citation type="submission" date="2025-04" db="UniProtKB">
        <authorList>
            <consortium name="RefSeq"/>
        </authorList>
    </citation>
    <scope>IDENTIFICATION</scope>
    <source>
        <tissue evidence="4 5">Young leaves</tissue>
    </source>
</reference>
<organism evidence="3 7">
    <name type="scientific">Phoenix dactylifera</name>
    <name type="common">Date palm</name>
    <dbReference type="NCBI Taxonomy" id="42345"/>
    <lineage>
        <taxon>Eukaryota</taxon>
        <taxon>Viridiplantae</taxon>
        <taxon>Streptophyta</taxon>
        <taxon>Embryophyta</taxon>
        <taxon>Tracheophyta</taxon>
        <taxon>Spermatophyta</taxon>
        <taxon>Magnoliopsida</taxon>
        <taxon>Liliopsida</taxon>
        <taxon>Arecaceae</taxon>
        <taxon>Coryphoideae</taxon>
        <taxon>Phoeniceae</taxon>
        <taxon>Phoenix</taxon>
    </lineage>
</organism>
<dbReference type="PANTHER" id="PTHR35546">
    <property type="entry name" value="F-BOX PROTEIN INTERACTION DOMAIN PROTEIN-RELATED"/>
    <property type="match status" value="1"/>
</dbReference>
<sequence length="464" mass="49733">MIPSLLSPSLALLLGFGKKQTHPGDMESDDDKRPRSGGGEDDSGADYALAIQDIQRRLRRKSRDRLRGKIADLLRLINTPLADIIRDHALPYLPAASVLRFRSVSASWSQRISSPLFAVTQSRCHRSISGLFCSAASLPSFAPFDPVAHALPDPSLSFLPSSTIVVRSSSNGLLCCFTPFSRPSYFVCNPATADWTAIPPPPLHPGADPALALIFEPSVPNLESHYAIVIAFQIDRVEGVYGFQTFSSAAGSWWVSAEVCVAECIIADSGVSAGGAAYWRTTMQTVVGYDPSADAVKMAPWPAGYEAEARWELGEMAGRLCCAAVTPATAAVYALGPSDRWSLLASFDVVKVDGEEEEEEEEEEPKGSRPIVFKKPPQPLRFQSGNLEALFWLEGRVVGVDLAGRRVRAVKFDGPQPAPGVDYVSHINTLAPVVPQVASTSAAAGPAVQGEGSSLESPKNRESA</sequence>
<dbReference type="AlphaFoldDB" id="A0A8B8ZAW5"/>
<proteinExistence type="predicted"/>
<feature type="compositionally biased region" description="Acidic residues" evidence="1">
    <location>
        <begin position="354"/>
        <end position="364"/>
    </location>
</feature>
<dbReference type="RefSeq" id="XP_026658661.2">
    <property type="nucleotide sequence ID" value="XM_026802860.2"/>
</dbReference>
<accession>A0A8B8ZAW5</accession>
<dbReference type="OrthoDB" id="1916346at2759"/>
<dbReference type="GeneID" id="103702702"/>
<name>A0A8B8ZAW5_PHODC</name>
<evidence type="ECO:0000313" key="6">
    <source>
        <dbReference type="RefSeq" id="XP_038970426.1"/>
    </source>
</evidence>
<dbReference type="RefSeq" id="XP_038970426.1">
    <property type="nucleotide sequence ID" value="XM_039114498.1"/>
</dbReference>
<evidence type="ECO:0000313" key="5">
    <source>
        <dbReference type="RefSeq" id="XP_026658661.2"/>
    </source>
</evidence>
<dbReference type="KEGG" id="pda:103702702"/>
<dbReference type="Proteomes" id="UP000228380">
    <property type="component" value="Chromosome 16"/>
</dbReference>
<dbReference type="Pfam" id="PF24750">
    <property type="entry name" value="b-prop_At3g26010-like"/>
    <property type="match status" value="1"/>
</dbReference>
<feature type="region of interest" description="Disordered" evidence="1">
    <location>
        <begin position="438"/>
        <end position="464"/>
    </location>
</feature>
<dbReference type="PANTHER" id="PTHR35546:SF109">
    <property type="entry name" value="EXPRESSED PROTEIN"/>
    <property type="match status" value="1"/>
</dbReference>
<feature type="domain" description="F-box protein At3g26010-like beta-propeller" evidence="2">
    <location>
        <begin position="161"/>
        <end position="346"/>
    </location>
</feature>
<feature type="region of interest" description="Disordered" evidence="1">
    <location>
        <begin position="354"/>
        <end position="375"/>
    </location>
</feature>
<evidence type="ECO:0000259" key="2">
    <source>
        <dbReference type="Pfam" id="PF24750"/>
    </source>
</evidence>
<dbReference type="RefSeq" id="XP_038970427.1">
    <property type="nucleotide sequence ID" value="XM_039114499.1"/>
</dbReference>
<evidence type="ECO:0000313" key="3">
    <source>
        <dbReference type="Proteomes" id="UP000228380"/>
    </source>
</evidence>
<protein>
    <submittedName>
        <fullName evidence="4 5">F-box protein At5g07610-like</fullName>
    </submittedName>
</protein>
<gene>
    <name evidence="4 5 6 7" type="primary">LOC103702702</name>
</gene>